<dbReference type="Proteomes" id="UP000030745">
    <property type="component" value="Unassembled WGS sequence"/>
</dbReference>
<evidence type="ECO:0000256" key="3">
    <source>
        <dbReference type="ARBA" id="ARBA00022679"/>
    </source>
</evidence>
<dbReference type="AlphaFoldDB" id="A0A067BRU2"/>
<evidence type="ECO:0000256" key="4">
    <source>
        <dbReference type="ARBA" id="ARBA00022695"/>
    </source>
</evidence>
<proteinExistence type="inferred from homology"/>
<dbReference type="OMA" id="HAKAIQF"/>
<name>A0A067BRU2_SAPPC</name>
<dbReference type="GeneID" id="24137017"/>
<dbReference type="PANTHER" id="PTHR23079:SF55">
    <property type="entry name" value="RNA-DIRECTED RNA POLYMERASE"/>
    <property type="match status" value="1"/>
</dbReference>
<evidence type="ECO:0000256" key="2">
    <source>
        <dbReference type="ARBA" id="ARBA00022484"/>
    </source>
</evidence>
<organism evidence="11 12">
    <name type="scientific">Saprolegnia parasitica (strain CBS 223.65)</name>
    <dbReference type="NCBI Taxonomy" id="695850"/>
    <lineage>
        <taxon>Eukaryota</taxon>
        <taxon>Sar</taxon>
        <taxon>Stramenopiles</taxon>
        <taxon>Oomycota</taxon>
        <taxon>Saprolegniomycetes</taxon>
        <taxon>Saprolegniales</taxon>
        <taxon>Saprolegniaceae</taxon>
        <taxon>Saprolegnia</taxon>
    </lineage>
</organism>
<comment type="catalytic activity">
    <reaction evidence="7 8">
        <text>RNA(n) + a ribonucleoside 5'-triphosphate = RNA(n+1) + diphosphate</text>
        <dbReference type="Rhea" id="RHEA:21248"/>
        <dbReference type="Rhea" id="RHEA-COMP:14527"/>
        <dbReference type="Rhea" id="RHEA-COMP:17342"/>
        <dbReference type="ChEBI" id="CHEBI:33019"/>
        <dbReference type="ChEBI" id="CHEBI:61557"/>
        <dbReference type="ChEBI" id="CHEBI:140395"/>
        <dbReference type="EC" id="2.7.7.48"/>
    </reaction>
</comment>
<dbReference type="EMBL" id="KK583346">
    <property type="protein sequence ID" value="KDO19525.1"/>
    <property type="molecule type" value="Genomic_DNA"/>
</dbReference>
<evidence type="ECO:0000259" key="10">
    <source>
        <dbReference type="Pfam" id="PF26253"/>
    </source>
</evidence>
<accession>A0A067BRU2</accession>
<dbReference type="PANTHER" id="PTHR23079">
    <property type="entry name" value="RNA-DEPENDENT RNA POLYMERASE"/>
    <property type="match status" value="1"/>
</dbReference>
<keyword evidence="2 8" id="KW-0696">RNA-directed RNA polymerase</keyword>
<keyword evidence="4 8" id="KW-0548">Nucleotidyltransferase</keyword>
<dbReference type="OrthoDB" id="97541at2759"/>
<dbReference type="Pfam" id="PF05183">
    <property type="entry name" value="RdRP"/>
    <property type="match status" value="1"/>
</dbReference>
<feature type="domain" description="RDRP C-terminal head" evidence="10">
    <location>
        <begin position="983"/>
        <end position="1111"/>
    </location>
</feature>
<gene>
    <name evidence="11" type="ORF">SPRG_15273</name>
</gene>
<protein>
    <recommendedName>
        <fullName evidence="8">RNA-dependent RNA polymerase</fullName>
        <ecNumber evidence="8">2.7.7.48</ecNumber>
    </recommendedName>
</protein>
<dbReference type="EC" id="2.7.7.48" evidence="8"/>
<evidence type="ECO:0000256" key="1">
    <source>
        <dbReference type="ARBA" id="ARBA00005762"/>
    </source>
</evidence>
<evidence type="ECO:0000256" key="6">
    <source>
        <dbReference type="ARBA" id="ARBA00023158"/>
    </source>
</evidence>
<dbReference type="KEGG" id="spar:SPRG_15273"/>
<dbReference type="GO" id="GO:0003968">
    <property type="term" value="F:RNA-directed RNA polymerase activity"/>
    <property type="evidence" value="ECO:0007669"/>
    <property type="project" value="UniProtKB-KW"/>
</dbReference>
<dbReference type="Pfam" id="PF26253">
    <property type="entry name" value="RdRP_head"/>
    <property type="match status" value="1"/>
</dbReference>
<sequence length="1116" mass="123651">MLTVELIEAQAQAREAARREHDRATAYSNNFARAVSSTTDVFAATVNNVPSDATAADVARFCRQCTNMYGGFLSVSMAPYHPRRRGRSKVFMASRLFHALVLALDGIYWQGEVIRVRDAAAVGRSACTDVMSNLLACQAFYVLVTAASDEPAFAAFDAVTLTTSSTDATTFAIAFDDDYNDDDRYRISFKVTDVVRCRVGWDEDYCVVVRFTLRTPPLVFVGDRTATDEDRIWPIADAAFKWERSDDPSPNGVFGHCRCYHLVLEPGVSPDTVATMLRNFGLADVARDDRLPVYTGVLPSPPTDWAYGHASELQHVSFPLRYALHVLMSQEALVVTSLGDAEYVARMLDYSMASSTDVLGFLYSSLRAPVDGPPDLQAFSNWLSNLPRHRQNVELMLTPTSTTPVNADEMTPATMPEVRRVLVTPLRIVAEPPQVDASNRVLRQYAQHVDRFLRVTFVDEEFGPLHGAKSPRILDRIAAILRHGLVVGGEKYVFLGYSSSQLRVHSCWFYRDPPIGTVGVPTAASIYASIGVLDSIPSGSKRGARLGQAFSTTTPTVRMRSFEHAVGPDMVRNGRIFSDGIGFISPALATTIATSLGLKDVPSAFQIRYGGGKGVVAVYEKCPVDIWGQRTVADMQLRISMLKFVSDHNQIEVCSVPQTLPAYLNRQLITLLLTRGIKSKAILSVAHETLRDTAAPLKTHAKAIQFVQSHAPKATIVKLLEVGVSVQDPFVADWLHMLRRHVYNNVKFRSRIRVFDGVVLMGVLDETNTLPEGCVFFQSSNMSRYAITPPALGTRCVVGRNPSLHPGDLRILTYYADVPALHHLYDVLVFSSRGDRPVTDMMSGGDLDGDLYFCLWDHRLVPAQDVPPMHPPPTSWGIPPPSSAPGIQGIQDHFVRFLEHDNLGMIANMHLAVADASRDRAHDNRALDLAHAHAIAVDFAKAGTAARTPTFEVPAYPDFMERSGLSYKSKTAIGILYRQSRVVVPGYEAHVSDARHWFVQYAHALFTLCQQYGIGTEVELISGYIQKLSRKVGRAERLDPADDAVERIRVAVRFVQEHYARVFWRGLEAKAPSDLVVLQKASAWYYVGNTYDEGTTPYRSFAWLALEPLCVLLDQR</sequence>
<dbReference type="VEuPathDB" id="FungiDB:SPRG_15273"/>
<evidence type="ECO:0000313" key="11">
    <source>
        <dbReference type="EMBL" id="KDO19525.1"/>
    </source>
</evidence>
<feature type="domain" description="RDRP core" evidence="9">
    <location>
        <begin position="423"/>
        <end position="979"/>
    </location>
</feature>
<dbReference type="RefSeq" id="XP_012209752.1">
    <property type="nucleotide sequence ID" value="XM_012354362.1"/>
</dbReference>
<evidence type="ECO:0000256" key="7">
    <source>
        <dbReference type="ARBA" id="ARBA00048744"/>
    </source>
</evidence>
<keyword evidence="5 8" id="KW-0694">RNA-binding</keyword>
<evidence type="ECO:0000256" key="5">
    <source>
        <dbReference type="ARBA" id="ARBA00022884"/>
    </source>
</evidence>
<keyword evidence="6" id="KW-0943">RNA-mediated gene silencing</keyword>
<comment type="similarity">
    <text evidence="1 8">Belongs to the RdRP family.</text>
</comment>
<dbReference type="GO" id="GO:0031380">
    <property type="term" value="C:nuclear RNA-directed RNA polymerase complex"/>
    <property type="evidence" value="ECO:0007669"/>
    <property type="project" value="TreeGrafter"/>
</dbReference>
<keyword evidence="3 8" id="KW-0808">Transferase</keyword>
<evidence type="ECO:0000259" key="9">
    <source>
        <dbReference type="Pfam" id="PF05183"/>
    </source>
</evidence>
<evidence type="ECO:0000313" key="12">
    <source>
        <dbReference type="Proteomes" id="UP000030745"/>
    </source>
</evidence>
<evidence type="ECO:0000256" key="8">
    <source>
        <dbReference type="RuleBase" id="RU363098"/>
    </source>
</evidence>
<reference evidence="11 12" key="1">
    <citation type="journal article" date="2013" name="PLoS Genet.">
        <title>Distinctive expansion of potential virulence genes in the genome of the oomycete fish pathogen Saprolegnia parasitica.</title>
        <authorList>
            <person name="Jiang R.H."/>
            <person name="de Bruijn I."/>
            <person name="Haas B.J."/>
            <person name="Belmonte R."/>
            <person name="Lobach L."/>
            <person name="Christie J."/>
            <person name="van den Ackerveken G."/>
            <person name="Bottin A."/>
            <person name="Bulone V."/>
            <person name="Diaz-Moreno S.M."/>
            <person name="Dumas B."/>
            <person name="Fan L."/>
            <person name="Gaulin E."/>
            <person name="Govers F."/>
            <person name="Grenville-Briggs L.J."/>
            <person name="Horner N.R."/>
            <person name="Levin J.Z."/>
            <person name="Mammella M."/>
            <person name="Meijer H.J."/>
            <person name="Morris P."/>
            <person name="Nusbaum C."/>
            <person name="Oome S."/>
            <person name="Phillips A.J."/>
            <person name="van Rooyen D."/>
            <person name="Rzeszutek E."/>
            <person name="Saraiva M."/>
            <person name="Secombes C.J."/>
            <person name="Seidl M.F."/>
            <person name="Snel B."/>
            <person name="Stassen J.H."/>
            <person name="Sykes S."/>
            <person name="Tripathy S."/>
            <person name="van den Berg H."/>
            <person name="Vega-Arreguin J.C."/>
            <person name="Wawra S."/>
            <person name="Young S.K."/>
            <person name="Zeng Q."/>
            <person name="Dieguez-Uribeondo J."/>
            <person name="Russ C."/>
            <person name="Tyler B.M."/>
            <person name="van West P."/>
        </authorList>
    </citation>
    <scope>NUCLEOTIDE SEQUENCE [LARGE SCALE GENOMIC DNA]</scope>
    <source>
        <strain evidence="11 12">CBS 223.65</strain>
    </source>
</reference>
<dbReference type="InterPro" id="IPR057596">
    <property type="entry name" value="RDRP_core"/>
</dbReference>
<keyword evidence="12" id="KW-1185">Reference proteome</keyword>
<dbReference type="GO" id="GO:0030422">
    <property type="term" value="P:siRNA processing"/>
    <property type="evidence" value="ECO:0007669"/>
    <property type="project" value="TreeGrafter"/>
</dbReference>
<dbReference type="GO" id="GO:0003723">
    <property type="term" value="F:RNA binding"/>
    <property type="evidence" value="ECO:0007669"/>
    <property type="project" value="UniProtKB-KW"/>
</dbReference>
<dbReference type="InterPro" id="IPR058752">
    <property type="entry name" value="RDRP_C_head"/>
</dbReference>
<dbReference type="InterPro" id="IPR007855">
    <property type="entry name" value="RDRP"/>
</dbReference>